<keyword evidence="1" id="KW-0472">Membrane</keyword>
<keyword evidence="1" id="KW-0812">Transmembrane</keyword>
<protein>
    <submittedName>
        <fullName evidence="2">Transcription initiation factor IIE, alpha FINGER, Transcription</fullName>
    </submittedName>
</protein>
<evidence type="ECO:0000256" key="1">
    <source>
        <dbReference type="SAM" id="Phobius"/>
    </source>
</evidence>
<proteinExistence type="predicted"/>
<reference evidence="2" key="1">
    <citation type="journal article" date="2021" name="Proc. Natl. Acad. Sci. U.S.A.">
        <title>A Catalog of Tens of Thousands of Viruses from Human Metagenomes Reveals Hidden Associations with Chronic Diseases.</title>
        <authorList>
            <person name="Tisza M.J."/>
            <person name="Buck C.B."/>
        </authorList>
    </citation>
    <scope>NUCLEOTIDE SEQUENCE</scope>
    <source>
        <strain evidence="2">CtuIn11</strain>
    </source>
</reference>
<keyword evidence="1" id="KW-1133">Transmembrane helix</keyword>
<evidence type="ECO:0000313" key="2">
    <source>
        <dbReference type="EMBL" id="DAF50496.1"/>
    </source>
</evidence>
<name>A0A8S5SHU7_9CAUD</name>
<feature type="transmembrane region" description="Helical" evidence="1">
    <location>
        <begin position="49"/>
        <end position="77"/>
    </location>
</feature>
<accession>A0A8S5SHU7</accession>
<organism evidence="2">
    <name type="scientific">Myoviridae sp. ctuIn11</name>
    <dbReference type="NCBI Taxonomy" id="2827715"/>
    <lineage>
        <taxon>Viruses</taxon>
        <taxon>Duplodnaviria</taxon>
        <taxon>Heunggongvirae</taxon>
        <taxon>Uroviricota</taxon>
        <taxon>Caudoviricetes</taxon>
    </lineage>
</organism>
<sequence length="156" mass="17565">MPRQRSGHLALYTIKTEDFLLHSGGKWCIIGEKGGGKYMKKAWGIIKKGIVTIVGLAVFYGAQGLILLLIAGTIPFLDSCGYSKDDMKKAKLEAYESGYSDAEWENRDRENDAYKEGYSDAMRDYCVEDTRGVRCPHCGIVIVTDINGEIEDYYWE</sequence>
<dbReference type="EMBL" id="BK032596">
    <property type="protein sequence ID" value="DAF50496.1"/>
    <property type="molecule type" value="Genomic_DNA"/>
</dbReference>